<accession>A0A4R5W3Y3</accession>
<evidence type="ECO:0000256" key="5">
    <source>
        <dbReference type="ARBA" id="ARBA00022723"/>
    </source>
</evidence>
<dbReference type="GO" id="GO:0016740">
    <property type="term" value="F:transferase activity"/>
    <property type="evidence" value="ECO:0007669"/>
    <property type="project" value="UniProtKB-UniRule"/>
</dbReference>
<comment type="similarity">
    <text evidence="10">Belongs to the ApbE family.</text>
</comment>
<evidence type="ECO:0000313" key="14">
    <source>
        <dbReference type="Proteomes" id="UP000294829"/>
    </source>
</evidence>
<feature type="region of interest" description="Disordered" evidence="12">
    <location>
        <begin position="1"/>
        <end position="28"/>
    </location>
</feature>
<comment type="cofactor">
    <cofactor evidence="11">
        <name>Mg(2+)</name>
        <dbReference type="ChEBI" id="CHEBI:18420"/>
    </cofactor>
    <cofactor evidence="11">
        <name>Mn(2+)</name>
        <dbReference type="ChEBI" id="CHEBI:29035"/>
    </cofactor>
    <text evidence="11">Magnesium. Can also use manganese.</text>
</comment>
<dbReference type="InterPro" id="IPR024932">
    <property type="entry name" value="ApbE"/>
</dbReference>
<dbReference type="Proteomes" id="UP000294829">
    <property type="component" value="Unassembled WGS sequence"/>
</dbReference>
<evidence type="ECO:0000256" key="10">
    <source>
        <dbReference type="PIRNR" id="PIRNR006268"/>
    </source>
</evidence>
<keyword evidence="6 10" id="KW-0274">FAD</keyword>
<protein>
    <recommendedName>
        <fullName evidence="2 10">FAD:protein FMN transferase</fullName>
        <ecNumber evidence="1 10">2.7.1.180</ecNumber>
    </recommendedName>
    <alternativeName>
        <fullName evidence="8 10">Flavin transferase</fullName>
    </alternativeName>
</protein>
<keyword evidence="7 10" id="KW-0460">Magnesium</keyword>
<reference evidence="13 14" key="1">
    <citation type="submission" date="2019-03" db="EMBL/GenBank/DDBJ databases">
        <title>Sapientia aquatica gen. nov., sp. nov., isolated from a crater lake.</title>
        <authorList>
            <person name="Felfoldi T."/>
            <person name="Szabo A."/>
            <person name="Toth E."/>
            <person name="Schumann P."/>
            <person name="Keki Z."/>
            <person name="Marialigeti K."/>
            <person name="Mathe I."/>
        </authorList>
    </citation>
    <scope>NUCLEOTIDE SEQUENCE [LARGE SCALE GENOMIC DNA]</scope>
    <source>
        <strain evidence="13 14">SA-152</strain>
    </source>
</reference>
<evidence type="ECO:0000313" key="13">
    <source>
        <dbReference type="EMBL" id="TDK67371.1"/>
    </source>
</evidence>
<dbReference type="InterPro" id="IPR003374">
    <property type="entry name" value="ApbE-like_sf"/>
</dbReference>
<dbReference type="Pfam" id="PF02424">
    <property type="entry name" value="ApbE"/>
    <property type="match status" value="1"/>
</dbReference>
<name>A0A4R5W3Y3_9BURK</name>
<keyword evidence="14" id="KW-1185">Reference proteome</keyword>
<keyword evidence="3 10" id="KW-0285">Flavoprotein</keyword>
<proteinExistence type="inferred from homology"/>
<evidence type="ECO:0000256" key="9">
    <source>
        <dbReference type="ARBA" id="ARBA00048540"/>
    </source>
</evidence>
<dbReference type="EC" id="2.7.1.180" evidence="1 10"/>
<evidence type="ECO:0000256" key="8">
    <source>
        <dbReference type="ARBA" id="ARBA00031306"/>
    </source>
</evidence>
<evidence type="ECO:0000256" key="3">
    <source>
        <dbReference type="ARBA" id="ARBA00022630"/>
    </source>
</evidence>
<dbReference type="PIRSF" id="PIRSF006268">
    <property type="entry name" value="ApbE"/>
    <property type="match status" value="1"/>
</dbReference>
<gene>
    <name evidence="13" type="ORF">E2I14_06305</name>
</gene>
<evidence type="ECO:0000256" key="4">
    <source>
        <dbReference type="ARBA" id="ARBA00022679"/>
    </source>
</evidence>
<dbReference type="EMBL" id="SMYL01000002">
    <property type="protein sequence ID" value="TDK67371.1"/>
    <property type="molecule type" value="Genomic_DNA"/>
</dbReference>
<comment type="caution">
    <text evidence="13">The sequence shown here is derived from an EMBL/GenBank/DDBJ whole genome shotgun (WGS) entry which is preliminary data.</text>
</comment>
<dbReference type="PANTHER" id="PTHR30040:SF2">
    <property type="entry name" value="FAD:PROTEIN FMN TRANSFERASE"/>
    <property type="match status" value="1"/>
</dbReference>
<dbReference type="PANTHER" id="PTHR30040">
    <property type="entry name" value="THIAMINE BIOSYNTHESIS LIPOPROTEIN APBE"/>
    <property type="match status" value="1"/>
</dbReference>
<evidence type="ECO:0000256" key="11">
    <source>
        <dbReference type="PIRSR" id="PIRSR006268-2"/>
    </source>
</evidence>
<dbReference type="OrthoDB" id="9778595at2"/>
<sequence length="333" mass="36229">MFGFSRNAAARQTASQTVSPKAAQSGGNDGWYKREEAIMGTAISVELWSDNRLEAEAAMEAVMQEMHRINRLMSPHKPESELSQINSGAAAAPVAVCAEMFNLLIRAQYFSELSGGAFDITFAAVGRLFDYRQGIKPTAEQLQQARLAVGYQFMELDARAQTVRFVKPNMCIDLGGFAKGHAVDNAARILRELGIKHANVSAGGDSRVIGDKRGRPWMIGVRDPRTDDGIIAVLPLENTSISTSGDYERFFMAEGTRFHHLINPFTGQSPDSVRSVTVLAEDGLTTEAFSKIVFVLGIDQGLRLVDAHPEVDAIVVDKAGQLHYSSGLLQPSV</sequence>
<dbReference type="SUPFAM" id="SSF143631">
    <property type="entry name" value="ApbE-like"/>
    <property type="match status" value="1"/>
</dbReference>
<evidence type="ECO:0000256" key="1">
    <source>
        <dbReference type="ARBA" id="ARBA00011955"/>
    </source>
</evidence>
<evidence type="ECO:0000256" key="7">
    <source>
        <dbReference type="ARBA" id="ARBA00022842"/>
    </source>
</evidence>
<dbReference type="Gene3D" id="3.10.520.10">
    <property type="entry name" value="ApbE-like domains"/>
    <property type="match status" value="1"/>
</dbReference>
<dbReference type="RefSeq" id="WP_133326558.1">
    <property type="nucleotide sequence ID" value="NZ_SMYL01000002.1"/>
</dbReference>
<keyword evidence="5 10" id="KW-0479">Metal-binding</keyword>
<dbReference type="GO" id="GO:0046872">
    <property type="term" value="F:metal ion binding"/>
    <property type="evidence" value="ECO:0007669"/>
    <property type="project" value="UniProtKB-UniRule"/>
</dbReference>
<feature type="compositionally biased region" description="Polar residues" evidence="12">
    <location>
        <begin position="10"/>
        <end position="19"/>
    </location>
</feature>
<organism evidence="13 14">
    <name type="scientific">Sapientia aquatica</name>
    <dbReference type="NCBI Taxonomy" id="1549640"/>
    <lineage>
        <taxon>Bacteria</taxon>
        <taxon>Pseudomonadati</taxon>
        <taxon>Pseudomonadota</taxon>
        <taxon>Betaproteobacteria</taxon>
        <taxon>Burkholderiales</taxon>
        <taxon>Oxalobacteraceae</taxon>
        <taxon>Sapientia</taxon>
    </lineage>
</organism>
<keyword evidence="4 10" id="KW-0808">Transferase</keyword>
<evidence type="ECO:0000256" key="6">
    <source>
        <dbReference type="ARBA" id="ARBA00022827"/>
    </source>
</evidence>
<dbReference type="AlphaFoldDB" id="A0A4R5W3Y3"/>
<evidence type="ECO:0000256" key="2">
    <source>
        <dbReference type="ARBA" id="ARBA00016337"/>
    </source>
</evidence>
<evidence type="ECO:0000256" key="12">
    <source>
        <dbReference type="SAM" id="MobiDB-lite"/>
    </source>
</evidence>
<feature type="binding site" evidence="11">
    <location>
        <position position="176"/>
    </location>
    <ligand>
        <name>Mg(2+)</name>
        <dbReference type="ChEBI" id="CHEBI:18420"/>
    </ligand>
</feature>
<comment type="catalytic activity">
    <reaction evidence="9 10">
        <text>L-threonyl-[protein] + FAD = FMN-L-threonyl-[protein] + AMP + H(+)</text>
        <dbReference type="Rhea" id="RHEA:36847"/>
        <dbReference type="Rhea" id="RHEA-COMP:11060"/>
        <dbReference type="Rhea" id="RHEA-COMP:11061"/>
        <dbReference type="ChEBI" id="CHEBI:15378"/>
        <dbReference type="ChEBI" id="CHEBI:30013"/>
        <dbReference type="ChEBI" id="CHEBI:57692"/>
        <dbReference type="ChEBI" id="CHEBI:74257"/>
        <dbReference type="ChEBI" id="CHEBI:456215"/>
        <dbReference type="EC" id="2.7.1.180"/>
    </reaction>
</comment>